<accession>A0A0K8MJE9</accession>
<feature type="transmembrane region" description="Helical" evidence="11">
    <location>
        <begin position="31"/>
        <end position="48"/>
    </location>
</feature>
<dbReference type="Gene3D" id="6.10.140.1330">
    <property type="match status" value="1"/>
</dbReference>
<keyword evidence="4 11" id="KW-0812">Transmembrane</keyword>
<dbReference type="PANTHER" id="PTHR10110:SF86">
    <property type="entry name" value="SODIUM_HYDROGEN EXCHANGER 7"/>
    <property type="match status" value="1"/>
</dbReference>
<dbReference type="RefSeq" id="WP_061993866.1">
    <property type="nucleotide sequence ID" value="NZ_DF968005.1"/>
</dbReference>
<feature type="transmembrane region" description="Helical" evidence="11">
    <location>
        <begin position="310"/>
        <end position="332"/>
    </location>
</feature>
<keyword evidence="10" id="KW-0175">Coiled coil</keyword>
<evidence type="ECO:0000256" key="4">
    <source>
        <dbReference type="ARBA" id="ARBA00022692"/>
    </source>
</evidence>
<comment type="subcellular location">
    <subcellularLocation>
        <location evidence="1">Cell membrane</location>
        <topology evidence="1">Multi-pass membrane protein</topology>
    </subcellularLocation>
</comment>
<evidence type="ECO:0000256" key="11">
    <source>
        <dbReference type="SAM" id="Phobius"/>
    </source>
</evidence>
<dbReference type="GO" id="GO:0015386">
    <property type="term" value="F:potassium:proton antiporter activity"/>
    <property type="evidence" value="ECO:0007669"/>
    <property type="project" value="TreeGrafter"/>
</dbReference>
<evidence type="ECO:0000256" key="1">
    <source>
        <dbReference type="ARBA" id="ARBA00004651"/>
    </source>
</evidence>
<keyword evidence="5 11" id="KW-1133">Transmembrane helix</keyword>
<dbReference type="PANTHER" id="PTHR10110">
    <property type="entry name" value="SODIUM/HYDROGEN EXCHANGER"/>
    <property type="match status" value="1"/>
</dbReference>
<keyword evidence="7" id="KW-0406">Ion transport</keyword>
<feature type="transmembrane region" description="Helical" evidence="11">
    <location>
        <begin position="353"/>
        <end position="375"/>
    </location>
</feature>
<gene>
    <name evidence="13" type="ORF">FFIC_286020</name>
</gene>
<evidence type="ECO:0000313" key="13">
    <source>
        <dbReference type="EMBL" id="GAP00583.1"/>
    </source>
</evidence>
<keyword evidence="8 11" id="KW-0472">Membrane</keyword>
<dbReference type="GO" id="GO:0051453">
    <property type="term" value="P:regulation of intracellular pH"/>
    <property type="evidence" value="ECO:0007669"/>
    <property type="project" value="TreeGrafter"/>
</dbReference>
<dbReference type="AlphaFoldDB" id="A0A0K8MJE9"/>
<feature type="transmembrane region" description="Helical" evidence="11">
    <location>
        <begin position="83"/>
        <end position="106"/>
    </location>
</feature>
<dbReference type="InterPro" id="IPR018422">
    <property type="entry name" value="Cation/H_exchanger_CPA1"/>
</dbReference>
<evidence type="ECO:0000256" key="7">
    <source>
        <dbReference type="ARBA" id="ARBA00023065"/>
    </source>
</evidence>
<evidence type="ECO:0000313" key="14">
    <source>
        <dbReference type="Proteomes" id="UP000253891"/>
    </source>
</evidence>
<feature type="coiled-coil region" evidence="10">
    <location>
        <begin position="640"/>
        <end position="667"/>
    </location>
</feature>
<evidence type="ECO:0000256" key="10">
    <source>
        <dbReference type="SAM" id="Coils"/>
    </source>
</evidence>
<dbReference type="GO" id="GO:0098719">
    <property type="term" value="P:sodium ion import across plasma membrane"/>
    <property type="evidence" value="ECO:0007669"/>
    <property type="project" value="TreeGrafter"/>
</dbReference>
<keyword evidence="3" id="KW-1003">Cell membrane</keyword>
<feature type="transmembrane region" description="Helical" evidence="11">
    <location>
        <begin position="277"/>
        <end position="298"/>
    </location>
</feature>
<dbReference type="EMBL" id="DF968005">
    <property type="protein sequence ID" value="GAP00583.1"/>
    <property type="molecule type" value="Genomic_DNA"/>
</dbReference>
<keyword evidence="9" id="KW-0739">Sodium transport</keyword>
<name>A0A0K8MJE9_9LACO</name>
<keyword evidence="14" id="KW-1185">Reference proteome</keyword>
<dbReference type="Proteomes" id="UP000253891">
    <property type="component" value="Unassembled WGS sequence"/>
</dbReference>
<evidence type="ECO:0000256" key="6">
    <source>
        <dbReference type="ARBA" id="ARBA00023053"/>
    </source>
</evidence>
<organism evidence="13 14">
    <name type="scientific">Fructobacillus ficulneus</name>
    <dbReference type="NCBI Taxonomy" id="157463"/>
    <lineage>
        <taxon>Bacteria</taxon>
        <taxon>Bacillati</taxon>
        <taxon>Bacillota</taxon>
        <taxon>Bacilli</taxon>
        <taxon>Lactobacillales</taxon>
        <taxon>Lactobacillaceae</taxon>
        <taxon>Fructobacillus</taxon>
    </lineage>
</organism>
<dbReference type="GO" id="GO:0005886">
    <property type="term" value="C:plasma membrane"/>
    <property type="evidence" value="ECO:0007669"/>
    <property type="project" value="UniProtKB-SubCell"/>
</dbReference>
<dbReference type="InterPro" id="IPR006153">
    <property type="entry name" value="Cation/H_exchanger_TM"/>
</dbReference>
<evidence type="ECO:0000256" key="2">
    <source>
        <dbReference type="ARBA" id="ARBA00022448"/>
    </source>
</evidence>
<protein>
    <submittedName>
        <fullName evidence="13">Na+/H+ antiporter</fullName>
    </submittedName>
</protein>
<keyword evidence="6" id="KW-0915">Sodium</keyword>
<dbReference type="OrthoDB" id="9809206at2"/>
<feature type="domain" description="Cation/H+ exchanger transmembrane" evidence="12">
    <location>
        <begin position="14"/>
        <end position="411"/>
    </location>
</feature>
<feature type="transmembrane region" description="Helical" evidence="11">
    <location>
        <begin position="387"/>
        <end position="411"/>
    </location>
</feature>
<feature type="transmembrane region" description="Helical" evidence="11">
    <location>
        <begin position="182"/>
        <end position="203"/>
    </location>
</feature>
<evidence type="ECO:0000256" key="8">
    <source>
        <dbReference type="ARBA" id="ARBA00023136"/>
    </source>
</evidence>
<keyword evidence="2" id="KW-0813">Transport</keyword>
<feature type="transmembrane region" description="Helical" evidence="11">
    <location>
        <begin position="239"/>
        <end position="256"/>
    </location>
</feature>
<dbReference type="STRING" id="157463.GCA_001047075_01463"/>
<evidence type="ECO:0000259" key="12">
    <source>
        <dbReference type="Pfam" id="PF00999"/>
    </source>
</evidence>
<evidence type="ECO:0000256" key="3">
    <source>
        <dbReference type="ARBA" id="ARBA00022475"/>
    </source>
</evidence>
<dbReference type="GO" id="GO:0015385">
    <property type="term" value="F:sodium:proton antiporter activity"/>
    <property type="evidence" value="ECO:0007669"/>
    <property type="project" value="InterPro"/>
</dbReference>
<sequence>MDIIELMIVLVIGVALSSIISHFIPAIPISLFQILIGFLLATLGGTYIEVDSHWFMMLFVAPILFNDAWRFPKRELWKLRVPILANAIWLVLLTTIVGGFAIYWLVPALPLPVALALAAVVSPTDPVAVQAIAKRVKLPENLLHVVTGESLVNDATGLVSFNTAIKAVVVGTFMVTDALLNFAWMTLAGIVTGIIVGAVVIWIRDSVSRFGLADVVFYTIVTVLLPFIIYWIAEYPLHASGLIAVVTGGVTAKLLNDRHEGQLSAEATIVSLHAWEVLVYVLNGLIFVLLGVTLPNALHNILEDTQIANWQALLYGLLVWLIVFAIRVIWAYGTQVGQKWRHHGQNVSFKSAIVSGLTGVRGAVTMAAVLTIPLTTKEGGAFIGRDLVIFIAAVVVIFSLIAAAVMLPIVTKQSTKHDFTRPEGAMEVDDDIPEDHRADLSEEQARLWVTRVGIQQLRDMQTNQNRRIVHELVARRQKKVRQLRRSLHEDQDQRDFVAEKDLELQELAVRAQKDRLRQLLVNEEITPITYSIQVRYLNQAEADLGSSQDFYSKKRIKWLYRRVRANFLIWLSDEESEKVRDENAYAKRELLKAAIAAISNYVALQVGDTVMQRVLRQEAYNLIVVYRFEIEKTKHVASFDQQEKDDRMRLELELKALNAERDFIQQLYEQKRISRQTSINLRQVINYAETRILVGRNEE</sequence>
<evidence type="ECO:0000256" key="5">
    <source>
        <dbReference type="ARBA" id="ARBA00022989"/>
    </source>
</evidence>
<evidence type="ECO:0000256" key="9">
    <source>
        <dbReference type="ARBA" id="ARBA00023201"/>
    </source>
</evidence>
<reference evidence="13 14" key="1">
    <citation type="journal article" date="2015" name="BMC Genomics">
        <title>Comparative genomics of Fructobacillus spp. and Leuconostoc spp. reveals niche-specific evolution of Fructobacillus spp.</title>
        <authorList>
            <person name="Endo A."/>
            <person name="Tanizawa Y."/>
            <person name="Tanaka N."/>
            <person name="Maeno S."/>
            <person name="Kumar H."/>
            <person name="Shiwa Y."/>
            <person name="Okada S."/>
            <person name="Yoshikawa H."/>
            <person name="Dicks L."/>
            <person name="Nakagawa J."/>
            <person name="Arita M."/>
        </authorList>
    </citation>
    <scope>NUCLEOTIDE SEQUENCE [LARGE SCALE GENOMIC DNA]</scope>
    <source>
        <strain evidence="13 14">JCM 12225</strain>
    </source>
</reference>
<feature type="transmembrane region" description="Helical" evidence="11">
    <location>
        <begin position="215"/>
        <end position="233"/>
    </location>
</feature>
<proteinExistence type="predicted"/>
<dbReference type="Pfam" id="PF00999">
    <property type="entry name" value="Na_H_Exchanger"/>
    <property type="match status" value="1"/>
</dbReference>
<feature type="transmembrane region" description="Helical" evidence="11">
    <location>
        <begin position="6"/>
        <end position="24"/>
    </location>
</feature>